<sequence length="75" mass="8606">MSEYNELKFQLVGLPLKKAINLMTEQNYNYQIEKLSSPKKKPNNTNNQLDQDLLRVVNVGINNEAVLLTTVLEDN</sequence>
<accession>A0A226BZ09</accession>
<gene>
    <name evidence="1" type="ORF">CDO51_04185</name>
</gene>
<keyword evidence="2" id="KW-1185">Reference proteome</keyword>
<evidence type="ECO:0000313" key="1">
    <source>
        <dbReference type="EMBL" id="OWZ84263.1"/>
    </source>
</evidence>
<dbReference type="EMBL" id="NIQC01000006">
    <property type="protein sequence ID" value="OWZ84263.1"/>
    <property type="molecule type" value="Genomic_DNA"/>
</dbReference>
<dbReference type="Proteomes" id="UP000214588">
    <property type="component" value="Unassembled WGS sequence"/>
</dbReference>
<evidence type="ECO:0000313" key="2">
    <source>
        <dbReference type="Proteomes" id="UP000214588"/>
    </source>
</evidence>
<proteinExistence type="predicted"/>
<reference evidence="1 2" key="1">
    <citation type="submission" date="2017-06" db="EMBL/GenBank/DDBJ databases">
        <title>Draft Genome Sequence of Natranaerobius trueperi halophilic, alkalithermophilic bacteria from soda lakes.</title>
        <authorList>
            <person name="Zhao B."/>
        </authorList>
    </citation>
    <scope>NUCLEOTIDE SEQUENCE [LARGE SCALE GENOMIC DNA]</scope>
    <source>
        <strain evidence="1 2">DSM 18760</strain>
    </source>
</reference>
<protein>
    <submittedName>
        <fullName evidence="1">Uncharacterized protein</fullName>
    </submittedName>
</protein>
<name>A0A226BZ09_9FIRM</name>
<comment type="caution">
    <text evidence="1">The sequence shown here is derived from an EMBL/GenBank/DDBJ whole genome shotgun (WGS) entry which is preliminary data.</text>
</comment>
<organism evidence="1 2">
    <name type="scientific">Natranaerobius trueperi</name>
    <dbReference type="NCBI Taxonomy" id="759412"/>
    <lineage>
        <taxon>Bacteria</taxon>
        <taxon>Bacillati</taxon>
        <taxon>Bacillota</taxon>
        <taxon>Clostridia</taxon>
        <taxon>Natranaerobiales</taxon>
        <taxon>Natranaerobiaceae</taxon>
        <taxon>Natranaerobius</taxon>
    </lineage>
</organism>
<dbReference type="AlphaFoldDB" id="A0A226BZ09"/>
<dbReference type="RefSeq" id="WP_089023048.1">
    <property type="nucleotide sequence ID" value="NZ_NIQC01000006.1"/>
</dbReference>